<dbReference type="RefSeq" id="XP_025375615.1">
    <property type="nucleotide sequence ID" value="XM_025518165.1"/>
</dbReference>
<feature type="region of interest" description="Disordered" evidence="5">
    <location>
        <begin position="1311"/>
        <end position="1336"/>
    </location>
</feature>
<feature type="compositionally biased region" description="Polar residues" evidence="5">
    <location>
        <begin position="567"/>
        <end position="587"/>
    </location>
</feature>
<evidence type="ECO:0000313" key="8">
    <source>
        <dbReference type="Proteomes" id="UP000245768"/>
    </source>
</evidence>
<evidence type="ECO:0000313" key="7">
    <source>
        <dbReference type="EMBL" id="PWN88417.1"/>
    </source>
</evidence>
<evidence type="ECO:0000256" key="5">
    <source>
        <dbReference type="SAM" id="MobiDB-lite"/>
    </source>
</evidence>
<feature type="compositionally biased region" description="Polar residues" evidence="5">
    <location>
        <begin position="745"/>
        <end position="759"/>
    </location>
</feature>
<dbReference type="GO" id="GO:0017022">
    <property type="term" value="F:myosin binding"/>
    <property type="evidence" value="ECO:0007669"/>
    <property type="project" value="InterPro"/>
</dbReference>
<name>A0A316YG80_9BASI</name>
<feature type="region of interest" description="Disordered" evidence="5">
    <location>
        <begin position="1011"/>
        <end position="1044"/>
    </location>
</feature>
<feature type="compositionally biased region" description="Polar residues" evidence="5">
    <location>
        <begin position="786"/>
        <end position="812"/>
    </location>
</feature>
<feature type="region of interest" description="Disordered" evidence="5">
    <location>
        <begin position="1150"/>
        <end position="1202"/>
    </location>
</feature>
<dbReference type="Pfam" id="PF12632">
    <property type="entry name" value="Vezatin"/>
    <property type="match status" value="1"/>
</dbReference>
<gene>
    <name evidence="7" type="ORF">FA10DRAFT_162896</name>
</gene>
<feature type="region of interest" description="Disordered" evidence="5">
    <location>
        <begin position="858"/>
        <end position="905"/>
    </location>
</feature>
<feature type="compositionally biased region" description="Basic and acidic residues" evidence="5">
    <location>
        <begin position="133"/>
        <end position="142"/>
    </location>
</feature>
<sequence>MRLKFGCFSASKFSSDGVPDSLSHLTSQMPSPPPRPPSIASSTRSSSKRSSLASTSARQSKHLSAGEADFVVTQSSAPPTPSISNLYAGYFPSSNSSGVGGGLTSPSLGEEMAYSAAHSPEMPNAGANGSPWLHDEAPHSPRTDQVPTRRSGRSSSASKRKSRRVSVQRDREREGPSIVIRARSPEPGSQSPLGQRSISREGSLNGMAPMLRLESSSISSQLMSLARDAPKPGDDHQAPLFSGAKVDRHPSSKQQAPPATISPPKTYRQYVYGFFKDLIKTWAILFYGVLWPLGKALLSMLLPFGQSDRASADDTVTAASESKAMKERDEEDNSFAERFKYLVCTSFLLTSSLSISSYGAEDVRPAAEEPGTKKGQTELPKTVAWPREASCAIASDLVEPSSSSLVTSKKSPLPHLTKRGTTVVNATILALAFFALRARSFDAWCRAAVSMLSLTWATIIAFDMHADVTVIGFDVSHKSEGGSHLRLYDEQCRDHSEDRHLPRAVRDRIKGRSCRHVSTLIHQAQSFDVECNKAIAAIQEVELVARGYKLTHPLPPISRIEASNSSAFNSPLRNRQSPWASPSQSTPLSNARLSRSSSSGTSAASGWKHAPRPISNGVIPSSSGRESPLGQTPQIQSQEPLTSIEDPKRLAPLRKALVNSFEEANYALKNALQELEGLVDEKEMALLMEMYEIGSGLEPDSATIGANLSARSEPWSAQGTDSIHSWASTMPTPHSKRASILHGASPSSRIISMDDSITGTPLKRLSLRSDGSISNETPSRRAESFMSDSLDSASTPLNQTASTTPGRSSRLSYISEKRNSQSSIAGSSSIVSNGNNTGSNPNETGALKRLSYVSASSAGGGGSGIKSSRPLSGSRPPPLQISRASSPSGSALFSSSSIKGQSPSARFSLESRRRLSFAGMPNESAAAADPYRLLSLKAAFEATHLVRKRALCCLLALDYSLKRKITVGEIGEISSSNYWAIVDQSIQKLSIRLESLAEEMRKQVRMEMFESEHEEGTEGAKRKPNTLSGEALLKPPADGPSELTGFEERTEDMASALRSVQVKLRACAEELKLRAPPTHLHGTMSATDNSASSASSTPGNASPVANGVSASRERANRIFEGIKEDLHSLSAYWEAAAKILRDTEMARSISPANSDTTKLYSPQEAEEDALRSWTAARQGSKSPSSSSEGVEESEPLSSGSLRGMPASYLELALSQERHGGQPDLSSLLVQEATPEHLPPPGMEKVYESMANGGFASIGNRPKLSREERIRQIKEQRAREGSEETVLAEKAAGDPAGMIKELQRVMQNRSVNLQQQQRPPQPPVKSTSDFHQLGSPLDLGIVDETGQFQLPVQQRQQQQQQQQPQQANGRTRSPQSPSQLPSAAKRRNRESTGLDGQILDRVDEAFAF</sequence>
<feature type="compositionally biased region" description="Low complexity" evidence="5">
    <location>
        <begin position="865"/>
        <end position="874"/>
    </location>
</feature>
<dbReference type="Proteomes" id="UP000245768">
    <property type="component" value="Unassembled WGS sequence"/>
</dbReference>
<feature type="region of interest" description="Disordered" evidence="5">
    <location>
        <begin position="567"/>
        <end position="647"/>
    </location>
</feature>
<dbReference type="OrthoDB" id="21151at2759"/>
<dbReference type="GeneID" id="37040081"/>
<feature type="region of interest" description="Disordered" evidence="5">
    <location>
        <begin position="226"/>
        <end position="262"/>
    </location>
</feature>
<feature type="domain" description="Myosin-binding" evidence="6">
    <location>
        <begin position="513"/>
        <end position="574"/>
    </location>
</feature>
<feature type="compositionally biased region" description="Basic and acidic residues" evidence="5">
    <location>
        <begin position="228"/>
        <end position="237"/>
    </location>
</feature>
<evidence type="ECO:0000256" key="2">
    <source>
        <dbReference type="ARBA" id="ARBA00022692"/>
    </source>
</evidence>
<feature type="region of interest" description="Disordered" evidence="5">
    <location>
        <begin position="1349"/>
        <end position="1407"/>
    </location>
</feature>
<feature type="compositionally biased region" description="Polar residues" evidence="5">
    <location>
        <begin position="72"/>
        <end position="85"/>
    </location>
</feature>
<evidence type="ECO:0000256" key="3">
    <source>
        <dbReference type="ARBA" id="ARBA00022989"/>
    </source>
</evidence>
<keyword evidence="3" id="KW-1133">Transmembrane helix</keyword>
<proteinExistence type="predicted"/>
<dbReference type="STRING" id="215250.A0A316YG80"/>
<accession>A0A316YG80</accession>
<feature type="compositionally biased region" description="Low complexity" evidence="5">
    <location>
        <begin position="1179"/>
        <end position="1188"/>
    </location>
</feature>
<feature type="compositionally biased region" description="Low complexity" evidence="5">
    <location>
        <begin position="1085"/>
        <end position="1103"/>
    </location>
</feature>
<feature type="compositionally biased region" description="Basic and acidic residues" evidence="5">
    <location>
        <begin position="1397"/>
        <end position="1407"/>
    </location>
</feature>
<protein>
    <recommendedName>
        <fullName evidence="6">Myosin-binding domain-containing protein</fullName>
    </recommendedName>
</protein>
<feature type="region of interest" description="Disordered" evidence="5">
    <location>
        <begin position="730"/>
        <end position="845"/>
    </location>
</feature>
<evidence type="ECO:0000256" key="4">
    <source>
        <dbReference type="ARBA" id="ARBA00023136"/>
    </source>
</evidence>
<feature type="region of interest" description="Disordered" evidence="5">
    <location>
        <begin position="11"/>
        <end position="201"/>
    </location>
</feature>
<keyword evidence="2" id="KW-0812">Transmembrane</keyword>
<feature type="compositionally biased region" description="Polar residues" evidence="5">
    <location>
        <begin position="618"/>
        <end position="641"/>
    </location>
</feature>
<reference evidence="7 8" key="1">
    <citation type="journal article" date="2018" name="Mol. Biol. Evol.">
        <title>Broad Genomic Sampling Reveals a Smut Pathogenic Ancestry of the Fungal Clade Ustilaginomycotina.</title>
        <authorList>
            <person name="Kijpornyongpan T."/>
            <person name="Mondo S.J."/>
            <person name="Barry K."/>
            <person name="Sandor L."/>
            <person name="Lee J."/>
            <person name="Lipzen A."/>
            <person name="Pangilinan J."/>
            <person name="LaButti K."/>
            <person name="Hainaut M."/>
            <person name="Henrissat B."/>
            <person name="Grigoriev I.V."/>
            <person name="Spatafora J.W."/>
            <person name="Aime M.C."/>
        </authorList>
    </citation>
    <scope>NUCLEOTIDE SEQUENCE [LARGE SCALE GENOMIC DNA]</scope>
    <source>
        <strain evidence="7 8">MCA 4198</strain>
    </source>
</reference>
<evidence type="ECO:0000259" key="6">
    <source>
        <dbReference type="Pfam" id="PF12632"/>
    </source>
</evidence>
<feature type="compositionally biased region" description="Low complexity" evidence="5">
    <location>
        <begin position="1372"/>
        <end position="1381"/>
    </location>
</feature>
<keyword evidence="4" id="KW-0472">Membrane</keyword>
<feature type="compositionally biased region" description="Low complexity" evidence="5">
    <location>
        <begin position="38"/>
        <end position="57"/>
    </location>
</feature>
<feature type="region of interest" description="Disordered" evidence="5">
    <location>
        <begin position="1075"/>
        <end position="1109"/>
    </location>
</feature>
<feature type="compositionally biased region" description="Polar residues" evidence="5">
    <location>
        <begin position="1150"/>
        <end position="1160"/>
    </location>
</feature>
<dbReference type="InParanoid" id="A0A316YG80"/>
<feature type="compositionally biased region" description="Low complexity" evidence="5">
    <location>
        <begin position="1349"/>
        <end position="1365"/>
    </location>
</feature>
<evidence type="ECO:0000256" key="1">
    <source>
        <dbReference type="ARBA" id="ARBA00004308"/>
    </source>
</evidence>
<dbReference type="GO" id="GO:0012505">
    <property type="term" value="C:endomembrane system"/>
    <property type="evidence" value="ECO:0007669"/>
    <property type="project" value="UniProtKB-SubCell"/>
</dbReference>
<feature type="compositionally biased region" description="Low complexity" evidence="5">
    <location>
        <begin position="820"/>
        <end position="840"/>
    </location>
</feature>
<keyword evidence="8" id="KW-1185">Reference proteome</keyword>
<feature type="compositionally biased region" description="Basic and acidic residues" evidence="5">
    <location>
        <begin position="1011"/>
        <end position="1021"/>
    </location>
</feature>
<feature type="compositionally biased region" description="Low complexity" evidence="5">
    <location>
        <begin position="588"/>
        <end position="606"/>
    </location>
</feature>
<comment type="subcellular location">
    <subcellularLocation>
        <location evidence="1">Endomembrane system</location>
    </subcellularLocation>
</comment>
<feature type="compositionally biased region" description="Polar residues" evidence="5">
    <location>
        <begin position="187"/>
        <end position="201"/>
    </location>
</feature>
<dbReference type="InterPro" id="IPR026859">
    <property type="entry name" value="Myosin-bd"/>
</dbReference>
<dbReference type="EMBL" id="KZ819638">
    <property type="protein sequence ID" value="PWN88417.1"/>
    <property type="molecule type" value="Genomic_DNA"/>
</dbReference>
<organism evidence="7 8">
    <name type="scientific">Acaromyces ingoldii</name>
    <dbReference type="NCBI Taxonomy" id="215250"/>
    <lineage>
        <taxon>Eukaryota</taxon>
        <taxon>Fungi</taxon>
        <taxon>Dikarya</taxon>
        <taxon>Basidiomycota</taxon>
        <taxon>Ustilaginomycotina</taxon>
        <taxon>Exobasidiomycetes</taxon>
        <taxon>Exobasidiales</taxon>
        <taxon>Cryptobasidiaceae</taxon>
        <taxon>Acaromyces</taxon>
    </lineage>
</organism>
<feature type="compositionally biased region" description="Low complexity" evidence="5">
    <location>
        <begin position="882"/>
        <end position="897"/>
    </location>
</feature>